<dbReference type="InterPro" id="IPR051269">
    <property type="entry name" value="Fe-S_cluster_ET"/>
</dbReference>
<comment type="function">
    <text evidence="1 7">Ferredoxins are iron-sulfur proteins that transfer electrons in a wide variety of metabolic reactions.</text>
</comment>
<evidence type="ECO:0000256" key="1">
    <source>
        <dbReference type="ARBA" id="ARBA00003532"/>
    </source>
</evidence>
<feature type="domain" description="4Fe-4S ferredoxin-type" evidence="8">
    <location>
        <begin position="1"/>
        <end position="29"/>
    </location>
</feature>
<evidence type="ECO:0000259" key="8">
    <source>
        <dbReference type="PROSITE" id="PS51379"/>
    </source>
</evidence>
<evidence type="ECO:0000256" key="5">
    <source>
        <dbReference type="ARBA" id="ARBA00023004"/>
    </source>
</evidence>
<dbReference type="PROSITE" id="PS00198">
    <property type="entry name" value="4FE4S_FER_1"/>
    <property type="match status" value="1"/>
</dbReference>
<accession>A0A126QQF0</accession>
<evidence type="ECO:0000256" key="3">
    <source>
        <dbReference type="ARBA" id="ARBA00022723"/>
    </source>
</evidence>
<dbReference type="EMBL" id="SOBK01000006">
    <property type="protein sequence ID" value="TDT88236.1"/>
    <property type="molecule type" value="Genomic_DNA"/>
</dbReference>
<dbReference type="RefSeq" id="WP_066803920.1">
    <property type="nucleotide sequence ID" value="NZ_CP014206.1"/>
</dbReference>
<evidence type="ECO:0000256" key="6">
    <source>
        <dbReference type="ARBA" id="ARBA00023014"/>
    </source>
</evidence>
<proteinExistence type="predicted"/>
<keyword evidence="6 7" id="KW-0411">Iron-sulfur</keyword>
<evidence type="ECO:0000313" key="11">
    <source>
        <dbReference type="Proteomes" id="UP000055611"/>
    </source>
</evidence>
<name>A0A126QQF0_9BACT</name>
<dbReference type="Proteomes" id="UP000055611">
    <property type="component" value="Chromosome"/>
</dbReference>
<dbReference type="Proteomes" id="UP000295506">
    <property type="component" value="Unassembled WGS sequence"/>
</dbReference>
<evidence type="ECO:0000256" key="4">
    <source>
        <dbReference type="ARBA" id="ARBA00022982"/>
    </source>
</evidence>
<dbReference type="PROSITE" id="PS51379">
    <property type="entry name" value="4FE4S_FER_2"/>
    <property type="match status" value="1"/>
</dbReference>
<evidence type="ECO:0000313" key="10">
    <source>
        <dbReference type="EMBL" id="TDT88236.1"/>
    </source>
</evidence>
<dbReference type="InterPro" id="IPR001080">
    <property type="entry name" value="3Fe4S_ferredoxin"/>
</dbReference>
<dbReference type="Gene3D" id="3.30.70.20">
    <property type="match status" value="1"/>
</dbReference>
<dbReference type="GO" id="GO:0009055">
    <property type="term" value="F:electron transfer activity"/>
    <property type="evidence" value="ECO:0007669"/>
    <property type="project" value="UniProtKB-UniRule"/>
</dbReference>
<keyword evidence="5 7" id="KW-0408">Iron</keyword>
<evidence type="ECO:0000313" key="12">
    <source>
        <dbReference type="Proteomes" id="UP000295506"/>
    </source>
</evidence>
<sequence>MPIVIDQDECIGCESCVEICPEVFEMDDDGEKATVIDPNSTKDCVDEAIETCPNEAISK</sequence>
<dbReference type="KEGG" id="dej:AWY79_11560"/>
<reference evidence="9 11" key="1">
    <citation type="journal article" date="2016" name="Front. Microbiol.">
        <title>Genome Sequence of the Piezophilic, Mesophilic Sulfate-Reducing Bacterium Desulfovibrio indicus J2T.</title>
        <authorList>
            <person name="Cao J."/>
            <person name="Maignien L."/>
            <person name="Shao Z."/>
            <person name="Alain K."/>
            <person name="Jebbar M."/>
        </authorList>
    </citation>
    <scope>NUCLEOTIDE SEQUENCE [LARGE SCALE GENOMIC DNA]</scope>
    <source>
        <strain evidence="9 11">J2</strain>
    </source>
</reference>
<keyword evidence="4 7" id="KW-0249">Electron transport</keyword>
<dbReference type="OrthoDB" id="9803319at2"/>
<dbReference type="SUPFAM" id="SSF54862">
    <property type="entry name" value="4Fe-4S ferredoxins"/>
    <property type="match status" value="1"/>
</dbReference>
<evidence type="ECO:0000256" key="7">
    <source>
        <dbReference type="RuleBase" id="RU368020"/>
    </source>
</evidence>
<evidence type="ECO:0000313" key="9">
    <source>
        <dbReference type="EMBL" id="AMK11705.1"/>
    </source>
</evidence>
<dbReference type="EMBL" id="CP014206">
    <property type="protein sequence ID" value="AMK11705.1"/>
    <property type="molecule type" value="Genomic_DNA"/>
</dbReference>
<dbReference type="AlphaFoldDB" id="A0A126QQF0"/>
<keyword evidence="3 7" id="KW-0479">Metal-binding</keyword>
<dbReference type="GO" id="GO:0005506">
    <property type="term" value="F:iron ion binding"/>
    <property type="evidence" value="ECO:0007669"/>
    <property type="project" value="UniProtKB-UniRule"/>
</dbReference>
<dbReference type="PRINTS" id="PR00352">
    <property type="entry name" value="3FE4SFRDOXIN"/>
</dbReference>
<keyword evidence="11" id="KW-1185">Reference proteome</keyword>
<organism evidence="10 12">
    <name type="scientific">Pseudodesulfovibrio indicus</name>
    <dbReference type="NCBI Taxonomy" id="1716143"/>
    <lineage>
        <taxon>Bacteria</taxon>
        <taxon>Pseudomonadati</taxon>
        <taxon>Thermodesulfobacteriota</taxon>
        <taxon>Desulfovibrionia</taxon>
        <taxon>Desulfovibrionales</taxon>
        <taxon>Desulfovibrionaceae</taxon>
    </lineage>
</organism>
<dbReference type="PANTHER" id="PTHR36923:SF3">
    <property type="entry name" value="FERREDOXIN"/>
    <property type="match status" value="1"/>
</dbReference>
<dbReference type="PANTHER" id="PTHR36923">
    <property type="entry name" value="FERREDOXIN"/>
    <property type="match status" value="1"/>
</dbReference>
<gene>
    <name evidence="9" type="ORF">AWY79_11560</name>
    <name evidence="10" type="ORF">EDC59_10648</name>
</gene>
<dbReference type="Pfam" id="PF13370">
    <property type="entry name" value="Fer4_13"/>
    <property type="match status" value="1"/>
</dbReference>
<dbReference type="InterPro" id="IPR017896">
    <property type="entry name" value="4Fe4S_Fe-S-bd"/>
</dbReference>
<keyword evidence="2 7" id="KW-0813">Transport</keyword>
<reference evidence="10 12" key="2">
    <citation type="submission" date="2019-03" db="EMBL/GenBank/DDBJ databases">
        <title>Genomic Encyclopedia of Type Strains, Phase IV (KMG-IV): sequencing the most valuable type-strain genomes for metagenomic binning, comparative biology and taxonomic classification.</title>
        <authorList>
            <person name="Goeker M."/>
        </authorList>
    </citation>
    <scope>NUCLEOTIDE SEQUENCE [LARGE SCALE GENOMIC DNA]</scope>
    <source>
        <strain evidence="10 12">DSM 101483</strain>
    </source>
</reference>
<protein>
    <recommendedName>
        <fullName evidence="7">Ferredoxin</fullName>
    </recommendedName>
</protein>
<dbReference type="InterPro" id="IPR017900">
    <property type="entry name" value="4Fe4S_Fe_S_CS"/>
</dbReference>
<dbReference type="GO" id="GO:0051536">
    <property type="term" value="F:iron-sulfur cluster binding"/>
    <property type="evidence" value="ECO:0007669"/>
    <property type="project" value="UniProtKB-KW"/>
</dbReference>
<evidence type="ECO:0000256" key="2">
    <source>
        <dbReference type="ARBA" id="ARBA00022448"/>
    </source>
</evidence>